<reference evidence="3 4" key="1">
    <citation type="submission" date="2018-04" db="EMBL/GenBank/DDBJ databases">
        <title>Denitrifier Microvirgula.</title>
        <authorList>
            <person name="Anderson E."/>
            <person name="Jang J."/>
            <person name="Ishii S."/>
        </authorList>
    </citation>
    <scope>NUCLEOTIDE SEQUENCE [LARGE SCALE GENOMIC DNA]</scope>
    <source>
        <strain evidence="3 4">BE2.4</strain>
    </source>
</reference>
<dbReference type="STRING" id="1122240.GCA_000620105_00226"/>
<accession>A0A2S0PAU5</accession>
<protein>
    <submittedName>
        <fullName evidence="3">PIN domain-containing protein</fullName>
    </submittedName>
</protein>
<sequence length="191" mass="21244">MMATPFVALCDACVLYPAPLRDLLIWLGLSGQFRARWSPQIHAEWQRNLLKNRPDLTPRQVSRTAALMDQAIPDAVVTGHEHLIEALALPDADDRHVLAAAIHGNASVIVTFNEKDFPSRVLSGYGIDAQHPDSFIENLFDLDQAAVVQAARKQREQLRNPPIAVDHYLAILLKQGLVRTSKLLSSFRGIL</sequence>
<dbReference type="InterPro" id="IPR002716">
    <property type="entry name" value="PIN_dom"/>
</dbReference>
<evidence type="ECO:0000259" key="2">
    <source>
        <dbReference type="Pfam" id="PF26343"/>
    </source>
</evidence>
<evidence type="ECO:0000259" key="1">
    <source>
        <dbReference type="Pfam" id="PF13470"/>
    </source>
</evidence>
<gene>
    <name evidence="3" type="ORF">DAI18_10970</name>
</gene>
<dbReference type="SUPFAM" id="SSF88723">
    <property type="entry name" value="PIN domain-like"/>
    <property type="match status" value="1"/>
</dbReference>
<dbReference type="Pfam" id="PF13470">
    <property type="entry name" value="PIN_3"/>
    <property type="match status" value="1"/>
</dbReference>
<dbReference type="OrthoDB" id="211933at2"/>
<dbReference type="KEGG" id="maer:DAI18_10970"/>
<dbReference type="EMBL" id="CP028519">
    <property type="protein sequence ID" value="AVY94509.1"/>
    <property type="molecule type" value="Genomic_DNA"/>
</dbReference>
<proteinExistence type="predicted"/>
<evidence type="ECO:0000313" key="4">
    <source>
        <dbReference type="Proteomes" id="UP000244173"/>
    </source>
</evidence>
<evidence type="ECO:0000313" key="3">
    <source>
        <dbReference type="EMBL" id="AVY94509.1"/>
    </source>
</evidence>
<feature type="domain" description="VapC50 C-terminal" evidence="2">
    <location>
        <begin position="132"/>
        <end position="184"/>
    </location>
</feature>
<dbReference type="Proteomes" id="UP000244173">
    <property type="component" value="Chromosome"/>
</dbReference>
<dbReference type="InterPro" id="IPR029060">
    <property type="entry name" value="PIN-like_dom_sf"/>
</dbReference>
<dbReference type="AlphaFoldDB" id="A0A2S0PAU5"/>
<name>A0A2S0PAU5_9NEIS</name>
<dbReference type="Pfam" id="PF26343">
    <property type="entry name" value="VapC50_C"/>
    <property type="match status" value="1"/>
</dbReference>
<keyword evidence="4" id="KW-1185">Reference proteome</keyword>
<dbReference type="InterPro" id="IPR058652">
    <property type="entry name" value="VapC50_C"/>
</dbReference>
<feature type="domain" description="PIN" evidence="1">
    <location>
        <begin position="11"/>
        <end position="114"/>
    </location>
</feature>
<organism evidence="3 4">
    <name type="scientific">Microvirgula aerodenitrificans</name>
    <dbReference type="NCBI Taxonomy" id="57480"/>
    <lineage>
        <taxon>Bacteria</taxon>
        <taxon>Pseudomonadati</taxon>
        <taxon>Pseudomonadota</taxon>
        <taxon>Betaproteobacteria</taxon>
        <taxon>Neisseriales</taxon>
        <taxon>Aquaspirillaceae</taxon>
        <taxon>Microvirgula</taxon>
    </lineage>
</organism>